<accession>A0A2M8Q6G6</accession>
<evidence type="ECO:0000313" key="3">
    <source>
        <dbReference type="Proteomes" id="UP000230790"/>
    </source>
</evidence>
<comment type="caution">
    <text evidence="2">The sequence shown here is derived from an EMBL/GenBank/DDBJ whole genome shotgun (WGS) entry which is preliminary data.</text>
</comment>
<keyword evidence="1" id="KW-0812">Transmembrane</keyword>
<proteinExistence type="predicted"/>
<sequence>GNTIEAEFGLPRIKSVFGSPNNDALYLERALPMMLAVALLGRPAGRTERGAFQISAIGASRVALYGVGSVPVALALLLTQSRGALLLGAPAAIAVMALLAGGRWRWIGVGVLI</sequence>
<organism evidence="2 3">
    <name type="scientific">Candidatus Thermofonsia Clade 3 bacterium</name>
    <dbReference type="NCBI Taxonomy" id="2364212"/>
    <lineage>
        <taxon>Bacteria</taxon>
        <taxon>Bacillati</taxon>
        <taxon>Chloroflexota</taxon>
        <taxon>Candidatus Thermofontia</taxon>
        <taxon>Candidatus Thermofonsia Clade 3</taxon>
    </lineage>
</organism>
<feature type="transmembrane region" description="Helical" evidence="1">
    <location>
        <begin position="62"/>
        <end position="78"/>
    </location>
</feature>
<keyword evidence="1" id="KW-1133">Transmembrane helix</keyword>
<evidence type="ECO:0000313" key="2">
    <source>
        <dbReference type="EMBL" id="PJF45392.1"/>
    </source>
</evidence>
<name>A0A2M8Q6G6_9CHLR</name>
<feature type="non-terminal residue" evidence="2">
    <location>
        <position position="1"/>
    </location>
</feature>
<protein>
    <submittedName>
        <fullName evidence="2">Uncharacterized protein</fullName>
    </submittedName>
</protein>
<reference evidence="2 3" key="1">
    <citation type="submission" date="2017-11" db="EMBL/GenBank/DDBJ databases">
        <title>Evolution of Phototrophy in the Chloroflexi Phylum Driven by Horizontal Gene Transfer.</title>
        <authorList>
            <person name="Ward L.M."/>
            <person name="Hemp J."/>
            <person name="Shih P.M."/>
            <person name="Mcglynn S.E."/>
            <person name="Fischer W."/>
        </authorList>
    </citation>
    <scope>NUCLEOTIDE SEQUENCE [LARGE SCALE GENOMIC DNA]</scope>
    <source>
        <strain evidence="2">JP3_7</strain>
    </source>
</reference>
<gene>
    <name evidence="2" type="ORF">CUN48_19115</name>
</gene>
<dbReference type="AlphaFoldDB" id="A0A2M8Q6G6"/>
<evidence type="ECO:0000256" key="1">
    <source>
        <dbReference type="SAM" id="Phobius"/>
    </source>
</evidence>
<feature type="transmembrane region" description="Helical" evidence="1">
    <location>
        <begin position="84"/>
        <end position="102"/>
    </location>
</feature>
<dbReference type="Proteomes" id="UP000230790">
    <property type="component" value="Unassembled WGS sequence"/>
</dbReference>
<feature type="non-terminal residue" evidence="2">
    <location>
        <position position="113"/>
    </location>
</feature>
<keyword evidence="1" id="KW-0472">Membrane</keyword>
<dbReference type="EMBL" id="PGTN01001138">
    <property type="protein sequence ID" value="PJF45392.1"/>
    <property type="molecule type" value="Genomic_DNA"/>
</dbReference>